<dbReference type="OrthoDB" id="5470789at2"/>
<evidence type="ECO:0000313" key="1">
    <source>
        <dbReference type="EMBL" id="TYT74165.1"/>
    </source>
</evidence>
<sequence length="182" mass="21038">MLDIAVAYNRYSFVGQEFLTWLWFISENQDDIFQKIHEEISDLRLGNRMVLQNRYGDDRIETLTIKGDTAGLEEAMVALQKGAVVTEMQIIFTSGEHEWSLALKGEHLGFSGLKTPQTASIKEIEETEGAVIEKFFLINKTYEIIDKLFIYFIKTRTGETWNNTLQLMKEWVKKSTTDKKNA</sequence>
<dbReference type="AlphaFoldDB" id="A0A5S5MEV5"/>
<proteinExistence type="predicted"/>
<organism evidence="1 2">
    <name type="scientific">Desulfobotulus mexicanus</name>
    <dbReference type="NCBI Taxonomy" id="2586642"/>
    <lineage>
        <taxon>Bacteria</taxon>
        <taxon>Pseudomonadati</taxon>
        <taxon>Thermodesulfobacteriota</taxon>
        <taxon>Desulfobacteria</taxon>
        <taxon>Desulfobacterales</taxon>
        <taxon>Desulfobacteraceae</taxon>
        <taxon>Desulfobotulus</taxon>
    </lineage>
</organism>
<dbReference type="RefSeq" id="WP_139449357.1">
    <property type="nucleotide sequence ID" value="NZ_VDMB01000014.1"/>
</dbReference>
<accession>A0A5S5MEV5</accession>
<name>A0A5S5MEV5_9BACT</name>
<evidence type="ECO:0000313" key="2">
    <source>
        <dbReference type="Proteomes" id="UP000321899"/>
    </source>
</evidence>
<comment type="caution">
    <text evidence="1">The sequence shown here is derived from an EMBL/GenBank/DDBJ whole genome shotgun (WGS) entry which is preliminary data.</text>
</comment>
<reference evidence="1 2" key="1">
    <citation type="submission" date="2019-06" db="EMBL/GenBank/DDBJ databases">
        <title>Desulfobotulus mexicanus sp. nov., a novel sulfate-reducing bacterium isolated from the sediment of an alkaline crater lake in Mexico.</title>
        <authorList>
            <person name="Hirschler-Rea A."/>
        </authorList>
    </citation>
    <scope>NUCLEOTIDE SEQUENCE [LARGE SCALE GENOMIC DNA]</scope>
    <source>
        <strain evidence="1 2">PAR22N</strain>
    </source>
</reference>
<gene>
    <name evidence="1" type="ORF">FIM25_11305</name>
</gene>
<dbReference type="EMBL" id="VDMB01000014">
    <property type="protein sequence ID" value="TYT74165.1"/>
    <property type="molecule type" value="Genomic_DNA"/>
</dbReference>
<dbReference type="Proteomes" id="UP000321899">
    <property type="component" value="Unassembled WGS sequence"/>
</dbReference>
<keyword evidence="2" id="KW-1185">Reference proteome</keyword>
<protein>
    <submittedName>
        <fullName evidence="1">Uncharacterized protein</fullName>
    </submittedName>
</protein>